<proteinExistence type="predicted"/>
<accession>A0A087TDH5</accession>
<dbReference type="PANTHER" id="PTHR32026:SF10">
    <property type="entry name" value="METHYLTRANSFERASE-LIKE PROTEIN 24-RELATED"/>
    <property type="match status" value="1"/>
</dbReference>
<dbReference type="SUPFAM" id="SSF53335">
    <property type="entry name" value="S-adenosyl-L-methionine-dependent methyltransferases"/>
    <property type="match status" value="1"/>
</dbReference>
<sequence>MGYEDHLHSKEIWFYNLGIGEFDGKIIVSGQTWKMKTFDSILQQLGHKNCTIDVLKLDIEGAEYVVLEDILDKGLMNHVNHLCIELHLPDNPYWTRVLQLLKRIEEEAGLRHFSTRNNTQMPLMRVPGFYARYEQHFFEMSWYRH</sequence>
<organism evidence="2 3">
    <name type="scientific">Stegodyphus mimosarum</name>
    <name type="common">African social velvet spider</name>
    <dbReference type="NCBI Taxonomy" id="407821"/>
    <lineage>
        <taxon>Eukaryota</taxon>
        <taxon>Metazoa</taxon>
        <taxon>Ecdysozoa</taxon>
        <taxon>Arthropoda</taxon>
        <taxon>Chelicerata</taxon>
        <taxon>Arachnida</taxon>
        <taxon>Araneae</taxon>
        <taxon>Araneomorphae</taxon>
        <taxon>Entelegynae</taxon>
        <taxon>Eresoidea</taxon>
        <taxon>Eresidae</taxon>
        <taxon>Stegodyphus</taxon>
    </lineage>
</organism>
<evidence type="ECO:0000259" key="1">
    <source>
        <dbReference type="Pfam" id="PF13383"/>
    </source>
</evidence>
<dbReference type="EMBL" id="KK114726">
    <property type="protein sequence ID" value="KFM63164.1"/>
    <property type="molecule type" value="Genomic_DNA"/>
</dbReference>
<protein>
    <recommendedName>
        <fullName evidence="1">Methyltransferase domain-containing protein</fullName>
    </recommendedName>
</protein>
<gene>
    <name evidence="2" type="ORF">X975_06209</name>
</gene>
<dbReference type="Pfam" id="PF13383">
    <property type="entry name" value="Methyltransf_22"/>
    <property type="match status" value="1"/>
</dbReference>
<reference evidence="2 3" key="1">
    <citation type="submission" date="2013-11" db="EMBL/GenBank/DDBJ databases">
        <title>Genome sequencing of Stegodyphus mimosarum.</title>
        <authorList>
            <person name="Bechsgaard J."/>
        </authorList>
    </citation>
    <scope>NUCLEOTIDE SEQUENCE [LARGE SCALE GENOMIC DNA]</scope>
</reference>
<feature type="non-terminal residue" evidence="2">
    <location>
        <position position="145"/>
    </location>
</feature>
<dbReference type="InterPro" id="IPR026913">
    <property type="entry name" value="METTL24"/>
</dbReference>
<dbReference type="Proteomes" id="UP000054359">
    <property type="component" value="Unassembled WGS sequence"/>
</dbReference>
<evidence type="ECO:0000313" key="3">
    <source>
        <dbReference type="Proteomes" id="UP000054359"/>
    </source>
</evidence>
<feature type="domain" description="Methyltransferase" evidence="1">
    <location>
        <begin position="9"/>
        <end position="87"/>
    </location>
</feature>
<dbReference type="OrthoDB" id="6406910at2759"/>
<name>A0A087TDH5_STEMI</name>
<dbReference type="OMA" id="QPRRERY"/>
<dbReference type="InterPro" id="IPR025714">
    <property type="entry name" value="Methyltranfer_dom"/>
</dbReference>
<dbReference type="PANTHER" id="PTHR32026">
    <property type="entry name" value="METHYLTRANSFERASE-LIKE PROTEIN 24"/>
    <property type="match status" value="1"/>
</dbReference>
<dbReference type="AlphaFoldDB" id="A0A087TDH5"/>
<evidence type="ECO:0000313" key="2">
    <source>
        <dbReference type="EMBL" id="KFM63164.1"/>
    </source>
</evidence>
<keyword evidence="3" id="KW-1185">Reference proteome</keyword>
<dbReference type="InterPro" id="IPR029063">
    <property type="entry name" value="SAM-dependent_MTases_sf"/>
</dbReference>
<dbReference type="Gene3D" id="3.40.50.150">
    <property type="entry name" value="Vaccinia Virus protein VP39"/>
    <property type="match status" value="1"/>
</dbReference>